<proteinExistence type="predicted"/>
<evidence type="ECO:0000313" key="3">
    <source>
        <dbReference type="Proteomes" id="UP001343698"/>
    </source>
</evidence>
<name>A0ABU7II46_9FLAO</name>
<organism evidence="2 3">
    <name type="scientific">Maribacter flavus</name>
    <dbReference type="NCBI Taxonomy" id="1658664"/>
    <lineage>
        <taxon>Bacteria</taxon>
        <taxon>Pseudomonadati</taxon>
        <taxon>Bacteroidota</taxon>
        <taxon>Flavobacteriia</taxon>
        <taxon>Flavobacteriales</taxon>
        <taxon>Flavobacteriaceae</taxon>
        <taxon>Maribacter</taxon>
    </lineage>
</organism>
<reference evidence="2 3" key="1">
    <citation type="submission" date="2024-01" db="EMBL/GenBank/DDBJ databases">
        <title>Maribacter spp. originated from different algae showed divergent polysaccharides utilization ability.</title>
        <authorList>
            <person name="Wang H."/>
            <person name="Wu Y."/>
        </authorList>
    </citation>
    <scope>NUCLEOTIDE SEQUENCE [LARGE SCALE GENOMIC DNA]</scope>
    <source>
        <strain evidence="2 3">KPT27_14</strain>
    </source>
</reference>
<comment type="caution">
    <text evidence="2">The sequence shown here is derived from an EMBL/GenBank/DDBJ whole genome shotgun (WGS) entry which is preliminary data.</text>
</comment>
<sequence length="409" mass="47432">MLKKSSIALLFSFFSLLLSAQIDFEPGYIIDNSGQRTSCYIKNLEWKNNPSEFQYQISENSGEKTGTISEIQEFGITDGPVFIRKTILIDRSPWKTSELTMDRSFSWKEETIFLKEIVKGEANLYYYEDGDLRRFFFNVGDEDIVQLRHKIYKREDLKIGENNEFRQQMWNALDCEGFSKNGLQKLQYKMDPIKRIFNSYNECTDPSYEALGNEKSKGIIHLALRPGINFTSLDVQNSLSSFRNADFGSQNEFRIGAELEFILPFNRNKWALIVEPTYRNFKARTRSQQRSSFVPNSDFYAVVNYTSLEIPIGFRHYMFFGENFKLFLNASALIDLPINSEVNYVNFGGSEGEIGYNFSFAPGIGFTILNRFSFEGRLLGNREIFNTKAFKSYSSDYKGFSLILGYRIF</sequence>
<feature type="signal peptide" evidence="1">
    <location>
        <begin position="1"/>
        <end position="20"/>
    </location>
</feature>
<keyword evidence="1" id="KW-0732">Signal</keyword>
<evidence type="ECO:0000313" key="2">
    <source>
        <dbReference type="EMBL" id="MEE1972620.1"/>
    </source>
</evidence>
<feature type="chain" id="PRO_5045176422" evidence="1">
    <location>
        <begin position="21"/>
        <end position="409"/>
    </location>
</feature>
<dbReference type="EMBL" id="JAZDDF010000003">
    <property type="protein sequence ID" value="MEE1972620.1"/>
    <property type="molecule type" value="Genomic_DNA"/>
</dbReference>
<accession>A0ABU7II46</accession>
<gene>
    <name evidence="2" type="ORF">V1H85_09205</name>
</gene>
<keyword evidence="3" id="KW-1185">Reference proteome</keyword>
<protein>
    <submittedName>
        <fullName evidence="2">tRNA modification GTPase</fullName>
    </submittedName>
</protein>
<dbReference type="Proteomes" id="UP001343698">
    <property type="component" value="Unassembled WGS sequence"/>
</dbReference>
<dbReference type="RefSeq" id="WP_272636963.1">
    <property type="nucleotide sequence ID" value="NZ_JAZDDF010000003.1"/>
</dbReference>
<evidence type="ECO:0000256" key="1">
    <source>
        <dbReference type="SAM" id="SignalP"/>
    </source>
</evidence>